<dbReference type="SUPFAM" id="SSF53335">
    <property type="entry name" value="S-adenosyl-L-methionine-dependent methyltransferases"/>
    <property type="match status" value="1"/>
</dbReference>
<protein>
    <submittedName>
        <fullName evidence="2">Class I SAM-dependent methyltransferase</fullName>
    </submittedName>
</protein>
<dbReference type="GO" id="GO:0008168">
    <property type="term" value="F:methyltransferase activity"/>
    <property type="evidence" value="ECO:0007669"/>
    <property type="project" value="UniProtKB-KW"/>
</dbReference>
<keyword evidence="2" id="KW-0808">Transferase</keyword>
<dbReference type="RefSeq" id="WP_200391321.1">
    <property type="nucleotide sequence ID" value="NZ_JAENIO010000014.1"/>
</dbReference>
<dbReference type="Proteomes" id="UP000604083">
    <property type="component" value="Unassembled WGS sequence"/>
</dbReference>
<dbReference type="PANTHER" id="PTHR43861:SF1">
    <property type="entry name" value="TRANS-ACONITATE 2-METHYLTRANSFERASE"/>
    <property type="match status" value="1"/>
</dbReference>
<dbReference type="Pfam" id="PF13847">
    <property type="entry name" value="Methyltransf_31"/>
    <property type="match status" value="1"/>
</dbReference>
<evidence type="ECO:0000259" key="1">
    <source>
        <dbReference type="Pfam" id="PF13847"/>
    </source>
</evidence>
<evidence type="ECO:0000313" key="2">
    <source>
        <dbReference type="EMBL" id="MBK1833890.1"/>
    </source>
</evidence>
<gene>
    <name evidence="2" type="ORF">JIN78_07450</name>
</gene>
<sequence>MKPAFTGVLIAGLVLVLALAGTLFFQLEPSSSSSTEDKSSQSAPLRPEAYTFAPASPDGIGKFYLGREIARVMGHEGIGWLERDNREEEEAPSEAIDSLGIEPDHVIADIGAGSGYYTFRLAPLVPEGRVIAVDIQPEMIDFLTHRAQGSGVRNVQPHLSTIDSLELPPASVDVALMVDVYHEFSHPVEMLASIYRTLRPGGRIFLLEYRAEDENVPIKPLHKMSEEQAIRELSAAGFHHQKTLRHLPWQHLMIFEKKAP</sequence>
<name>A0A934RN82_9BACT</name>
<feature type="domain" description="Methyltransferase" evidence="1">
    <location>
        <begin position="104"/>
        <end position="230"/>
    </location>
</feature>
<keyword evidence="3" id="KW-1185">Reference proteome</keyword>
<dbReference type="EMBL" id="JAENIO010000014">
    <property type="protein sequence ID" value="MBK1833890.1"/>
    <property type="molecule type" value="Genomic_DNA"/>
</dbReference>
<proteinExistence type="predicted"/>
<dbReference type="GO" id="GO:0032259">
    <property type="term" value="P:methylation"/>
    <property type="evidence" value="ECO:0007669"/>
    <property type="project" value="UniProtKB-KW"/>
</dbReference>
<dbReference type="CDD" id="cd02440">
    <property type="entry name" value="AdoMet_MTases"/>
    <property type="match status" value="1"/>
</dbReference>
<reference evidence="2" key="1">
    <citation type="submission" date="2021-01" db="EMBL/GenBank/DDBJ databases">
        <title>Modified the classification status of verrucomicrobia.</title>
        <authorList>
            <person name="Feng X."/>
        </authorList>
    </citation>
    <scope>NUCLEOTIDE SEQUENCE</scope>
    <source>
        <strain evidence="2">KCTC 12986</strain>
    </source>
</reference>
<dbReference type="InterPro" id="IPR025714">
    <property type="entry name" value="Methyltranfer_dom"/>
</dbReference>
<keyword evidence="2" id="KW-0489">Methyltransferase</keyword>
<evidence type="ECO:0000313" key="3">
    <source>
        <dbReference type="Proteomes" id="UP000604083"/>
    </source>
</evidence>
<dbReference type="PANTHER" id="PTHR43861">
    <property type="entry name" value="TRANS-ACONITATE 2-METHYLTRANSFERASE-RELATED"/>
    <property type="match status" value="1"/>
</dbReference>
<accession>A0A934RN82</accession>
<dbReference type="InterPro" id="IPR029063">
    <property type="entry name" value="SAM-dependent_MTases_sf"/>
</dbReference>
<comment type="caution">
    <text evidence="2">The sequence shown here is derived from an EMBL/GenBank/DDBJ whole genome shotgun (WGS) entry which is preliminary data.</text>
</comment>
<organism evidence="2 3">
    <name type="scientific">Roseibacillus ishigakijimensis</name>
    <dbReference type="NCBI Taxonomy" id="454146"/>
    <lineage>
        <taxon>Bacteria</taxon>
        <taxon>Pseudomonadati</taxon>
        <taxon>Verrucomicrobiota</taxon>
        <taxon>Verrucomicrobiia</taxon>
        <taxon>Verrucomicrobiales</taxon>
        <taxon>Verrucomicrobiaceae</taxon>
        <taxon>Roseibacillus</taxon>
    </lineage>
</organism>
<dbReference type="AlphaFoldDB" id="A0A934RN82"/>
<dbReference type="Gene3D" id="3.40.50.150">
    <property type="entry name" value="Vaccinia Virus protein VP39"/>
    <property type="match status" value="1"/>
</dbReference>